<dbReference type="SUPFAM" id="SSF53448">
    <property type="entry name" value="Nucleotide-diphospho-sugar transferases"/>
    <property type="match status" value="1"/>
</dbReference>
<comment type="caution">
    <text evidence="1">The sequence shown here is derived from an EMBL/GenBank/DDBJ whole genome shotgun (WGS) entry which is preliminary data.</text>
</comment>
<gene>
    <name evidence="1" type="ORF">LCGC14_0866100</name>
</gene>
<sequence length="280" mass="31490">MSGRKRKQKSRSFSATAPAPIVNIAEKRAKREALQPNRKPSIFIAVPTVTGKIHFTIAVMMAQSMASSMLKECPFRFGIHIEAGKRPADYARNCIVRTFLNDTDADWLMMVDDDQAVPQNFWKLCTVNDADVVSAVTPVWVGNMKPESMLRVNHYGVDDKGQCYNLPFPDDSVKAPYRVPVVGTGCLAIRRRVFAPPPHGLGPIPFHFTYQEDRKVMGGEDINFGVDANKAGFVIAVHPEVRFDHVKEIPLMQVDNYYQARHKMEIEGRKTTDEERLSIG</sequence>
<protein>
    <recommendedName>
        <fullName evidence="2">Glycosyltransferase 2-like domain-containing protein</fullName>
    </recommendedName>
</protein>
<name>A0A0F9P621_9ZZZZ</name>
<dbReference type="AlphaFoldDB" id="A0A0F9P621"/>
<reference evidence="1" key="1">
    <citation type="journal article" date="2015" name="Nature">
        <title>Complex archaea that bridge the gap between prokaryotes and eukaryotes.</title>
        <authorList>
            <person name="Spang A."/>
            <person name="Saw J.H."/>
            <person name="Jorgensen S.L."/>
            <person name="Zaremba-Niedzwiedzka K."/>
            <person name="Martijn J."/>
            <person name="Lind A.E."/>
            <person name="van Eijk R."/>
            <person name="Schleper C."/>
            <person name="Guy L."/>
            <person name="Ettema T.J."/>
        </authorList>
    </citation>
    <scope>NUCLEOTIDE SEQUENCE</scope>
</reference>
<proteinExistence type="predicted"/>
<organism evidence="1">
    <name type="scientific">marine sediment metagenome</name>
    <dbReference type="NCBI Taxonomy" id="412755"/>
    <lineage>
        <taxon>unclassified sequences</taxon>
        <taxon>metagenomes</taxon>
        <taxon>ecological metagenomes</taxon>
    </lineage>
</organism>
<accession>A0A0F9P621</accession>
<evidence type="ECO:0000313" key="1">
    <source>
        <dbReference type="EMBL" id="KKN27295.1"/>
    </source>
</evidence>
<dbReference type="EMBL" id="LAZR01002650">
    <property type="protein sequence ID" value="KKN27295.1"/>
    <property type="molecule type" value="Genomic_DNA"/>
</dbReference>
<evidence type="ECO:0008006" key="2">
    <source>
        <dbReference type="Google" id="ProtNLM"/>
    </source>
</evidence>
<dbReference type="Gene3D" id="3.90.550.10">
    <property type="entry name" value="Spore Coat Polysaccharide Biosynthesis Protein SpsA, Chain A"/>
    <property type="match status" value="1"/>
</dbReference>
<dbReference type="InterPro" id="IPR029044">
    <property type="entry name" value="Nucleotide-diphossugar_trans"/>
</dbReference>